<organism evidence="2 3">
    <name type="scientific">Prorocentrum cordatum</name>
    <dbReference type="NCBI Taxonomy" id="2364126"/>
    <lineage>
        <taxon>Eukaryota</taxon>
        <taxon>Sar</taxon>
        <taxon>Alveolata</taxon>
        <taxon>Dinophyceae</taxon>
        <taxon>Prorocentrales</taxon>
        <taxon>Prorocentraceae</taxon>
        <taxon>Prorocentrum</taxon>
    </lineage>
</organism>
<sequence>MADRRCYAQFVLDLCTSGLIRVGAKGSATVGAFWKNGRQRLRLIFDARRVNARFHDPDHSQLPTAAAWAALRKEPAASLNMAQADVDNAFYRVKLPDKVGDRFSLPSVHLDTLRQLAEAAGISIDLPEARFGSPLLQALPMGWSWSLHFCQGLLETTALRAEIDTGPLIKDRHAPLQVRTSSTKPGVYVDDVCIVGGDGDRYVADGRAVVDRLEMVGLKFKGVMEPEDLQTFTGIAFERRIGRVGISRARTWKAAASQHLSTDLRFAWVAGRRRLRLWGRVELELQRAAALLVFAFSDSKKPNNAFACASGASRGQSGSAGGYGVVGQTWANELVERTAASAEAWRRSVLGAIGARERALGIGPVEGAMARYLGRHRARAGPAGFEGVGRAAIGELNDWGVLFHGVFQRVEDVAVLEGRAAVMAARHAVRGRSGRGHRHLILVDNLGLALAVGKGRSPSITLNHVMQQRRAISIVASTTFILRWTSSEWNPADKPSRLRRHCRGESVSEPGPTCHSHPGAAGLGDSLLDDPCPLGGRAGLLSGPGASGVDSDSSSTSSSEVLDSDQSEGAATEGRGLTVLKSLKVGSASRAYFEKEYLDFVTLARAWGLSTLGGDKAFAALKHYNPGLGLTAAAALERTFAGLRDFRKLAKGSTRAPMARELLFAAVGVALRRGWRSFAIAWALSWDTMVRLPSELVQMACATLVGVVSSDAMSHALGPDLARLRRARRGRQPLWDFNATAFNAKFRGVFDQLGHLDCHPYQVRHGGASSRAAVLGEKLADIQAMLRHQPDNSTKRHARHVRHFAEVGKLSAEVTQFGREVGANLADLLLARVPLPPLPQALTDAAVWRHWRAALRAALASSWKQQVHLDLLSGTGKIASWLERKSDYAVLRIDVAAHPAFDLPRRACGAIVRAPGLKSRDIFIARLTLWTVCLVFQAKLLLGFG</sequence>
<dbReference type="EMBL" id="CAUYUJ010018708">
    <property type="protein sequence ID" value="CAK0885720.1"/>
    <property type="molecule type" value="Genomic_DNA"/>
</dbReference>
<dbReference type="Proteomes" id="UP001189429">
    <property type="component" value="Unassembled WGS sequence"/>
</dbReference>
<accession>A0ABN9WKK8</accession>
<evidence type="ECO:0000313" key="2">
    <source>
        <dbReference type="EMBL" id="CAK0885720.1"/>
    </source>
</evidence>
<evidence type="ECO:0000313" key="3">
    <source>
        <dbReference type="Proteomes" id="UP001189429"/>
    </source>
</evidence>
<gene>
    <name evidence="2" type="ORF">PCOR1329_LOCUS67254</name>
</gene>
<dbReference type="InterPro" id="IPR043502">
    <property type="entry name" value="DNA/RNA_pol_sf"/>
</dbReference>
<dbReference type="SUPFAM" id="SSF56672">
    <property type="entry name" value="DNA/RNA polymerases"/>
    <property type="match status" value="1"/>
</dbReference>
<protein>
    <recommendedName>
        <fullName evidence="4">Reverse transcriptase domain-containing protein</fullName>
    </recommendedName>
</protein>
<name>A0ABN9WKK8_9DINO</name>
<proteinExistence type="predicted"/>
<keyword evidence="3" id="KW-1185">Reference proteome</keyword>
<feature type="region of interest" description="Disordered" evidence="1">
    <location>
        <begin position="543"/>
        <end position="570"/>
    </location>
</feature>
<feature type="region of interest" description="Disordered" evidence="1">
    <location>
        <begin position="492"/>
        <end position="526"/>
    </location>
</feature>
<evidence type="ECO:0008006" key="4">
    <source>
        <dbReference type="Google" id="ProtNLM"/>
    </source>
</evidence>
<reference evidence="2" key="1">
    <citation type="submission" date="2023-10" db="EMBL/GenBank/DDBJ databases">
        <authorList>
            <person name="Chen Y."/>
            <person name="Shah S."/>
            <person name="Dougan E. K."/>
            <person name="Thang M."/>
            <person name="Chan C."/>
        </authorList>
    </citation>
    <scope>NUCLEOTIDE SEQUENCE [LARGE SCALE GENOMIC DNA]</scope>
</reference>
<feature type="compositionally biased region" description="Low complexity" evidence="1">
    <location>
        <begin position="543"/>
        <end position="561"/>
    </location>
</feature>
<evidence type="ECO:0000256" key="1">
    <source>
        <dbReference type="SAM" id="MobiDB-lite"/>
    </source>
</evidence>
<comment type="caution">
    <text evidence="2">The sequence shown here is derived from an EMBL/GenBank/DDBJ whole genome shotgun (WGS) entry which is preliminary data.</text>
</comment>